<feature type="transmembrane region" description="Helical" evidence="14">
    <location>
        <begin position="298"/>
        <end position="315"/>
    </location>
</feature>
<evidence type="ECO:0000256" key="14">
    <source>
        <dbReference type="SAM" id="Phobius"/>
    </source>
</evidence>
<organism evidence="19 20">
    <name type="scientific">Hondaea fermentalgiana</name>
    <dbReference type="NCBI Taxonomy" id="2315210"/>
    <lineage>
        <taxon>Eukaryota</taxon>
        <taxon>Sar</taxon>
        <taxon>Stramenopiles</taxon>
        <taxon>Bigyra</taxon>
        <taxon>Labyrinthulomycetes</taxon>
        <taxon>Thraustochytrida</taxon>
        <taxon>Thraustochytriidae</taxon>
        <taxon>Hondaea</taxon>
    </lineage>
</organism>
<evidence type="ECO:0000256" key="6">
    <source>
        <dbReference type="ARBA" id="ARBA00022882"/>
    </source>
</evidence>
<keyword evidence="8 14" id="KW-1133">Transmembrane helix</keyword>
<dbReference type="PANTHER" id="PTHR10027:SF10">
    <property type="entry name" value="SLOWPOKE 2, ISOFORM D"/>
    <property type="match status" value="1"/>
</dbReference>
<dbReference type="InterPro" id="IPR003148">
    <property type="entry name" value="RCK_N"/>
</dbReference>
<evidence type="ECO:0000256" key="10">
    <source>
        <dbReference type="ARBA" id="ARBA00023136"/>
    </source>
</evidence>
<keyword evidence="6" id="KW-0851">Voltage-gated channel</keyword>
<keyword evidence="10 14" id="KW-0472">Membrane</keyword>
<comment type="subcellular location">
    <subcellularLocation>
        <location evidence="1">Membrane</location>
        <topology evidence="1">Multi-pass membrane protein</topology>
    </subcellularLocation>
</comment>
<keyword evidence="2" id="KW-0813">Transport</keyword>
<keyword evidence="4 14" id="KW-0812">Transmembrane</keyword>
<dbReference type="GO" id="GO:0005267">
    <property type="term" value="F:potassium channel activity"/>
    <property type="evidence" value="ECO:0007669"/>
    <property type="project" value="UniProtKB-KW"/>
</dbReference>
<dbReference type="AlphaFoldDB" id="A0A2R5GJ81"/>
<evidence type="ECO:0000259" key="17">
    <source>
        <dbReference type="Pfam" id="PF21014"/>
    </source>
</evidence>
<feature type="domain" description="Ca2+-activated K+ channel Slowpoke-like C-terminal" evidence="17">
    <location>
        <begin position="1056"/>
        <end position="1121"/>
    </location>
</feature>
<dbReference type="Pfam" id="PF22614">
    <property type="entry name" value="Slo-like_RCK"/>
    <property type="match status" value="2"/>
</dbReference>
<dbReference type="EMBL" id="BEYU01000047">
    <property type="protein sequence ID" value="GBG28713.1"/>
    <property type="molecule type" value="Genomic_DNA"/>
</dbReference>
<dbReference type="Proteomes" id="UP000241890">
    <property type="component" value="Unassembled WGS sequence"/>
</dbReference>
<evidence type="ECO:0000256" key="7">
    <source>
        <dbReference type="ARBA" id="ARBA00022958"/>
    </source>
</evidence>
<gene>
    <name evidence="19" type="ORF">FCC1311_049342</name>
</gene>
<dbReference type="Gene3D" id="3.40.50.720">
    <property type="entry name" value="NAD(P)-binding Rossmann-like Domain"/>
    <property type="match status" value="2"/>
</dbReference>
<evidence type="ECO:0000313" key="20">
    <source>
        <dbReference type="Proteomes" id="UP000241890"/>
    </source>
</evidence>
<feature type="transmembrane region" description="Helical" evidence="14">
    <location>
        <begin position="98"/>
        <end position="129"/>
    </location>
</feature>
<reference evidence="19 20" key="1">
    <citation type="submission" date="2017-12" db="EMBL/GenBank/DDBJ databases">
        <title>Sequencing, de novo assembly and annotation of complete genome of a new Thraustochytrid species, strain FCC1311.</title>
        <authorList>
            <person name="Sedici K."/>
            <person name="Godart F."/>
            <person name="Aiese Cigliano R."/>
            <person name="Sanseverino W."/>
            <person name="Barakat M."/>
            <person name="Ortet P."/>
            <person name="Marechal E."/>
            <person name="Cagnac O."/>
            <person name="Amato A."/>
        </authorList>
    </citation>
    <scope>NUCLEOTIDE SEQUENCE [LARGE SCALE GENOMIC DNA]</scope>
</reference>
<feature type="transmembrane region" description="Helical" evidence="14">
    <location>
        <begin position="197"/>
        <end position="214"/>
    </location>
</feature>
<evidence type="ECO:0000256" key="8">
    <source>
        <dbReference type="ARBA" id="ARBA00022989"/>
    </source>
</evidence>
<dbReference type="InterPro" id="IPR027359">
    <property type="entry name" value="Volt_channel_dom_sf"/>
</dbReference>
<evidence type="ECO:0000259" key="18">
    <source>
        <dbReference type="Pfam" id="PF22614"/>
    </source>
</evidence>
<comment type="caution">
    <text evidence="19">The sequence shown here is derived from an EMBL/GenBank/DDBJ whole genome shotgun (WGS) entry which is preliminary data.</text>
</comment>
<dbReference type="PANTHER" id="PTHR10027">
    <property type="entry name" value="CALCIUM-ACTIVATED POTASSIUM CHANNEL ALPHA CHAIN"/>
    <property type="match status" value="1"/>
</dbReference>
<feature type="region of interest" description="Disordered" evidence="13">
    <location>
        <begin position="697"/>
        <end position="724"/>
    </location>
</feature>
<feature type="domain" description="Potassium channel" evidence="16">
    <location>
        <begin position="248"/>
        <end position="319"/>
    </location>
</feature>
<evidence type="ECO:0000256" key="13">
    <source>
        <dbReference type="SAM" id="MobiDB-lite"/>
    </source>
</evidence>
<feature type="transmembrane region" description="Helical" evidence="14">
    <location>
        <begin position="234"/>
        <end position="255"/>
    </location>
</feature>
<evidence type="ECO:0000256" key="12">
    <source>
        <dbReference type="ARBA" id="ARBA00034430"/>
    </source>
</evidence>
<accession>A0A2R5GJ81</accession>
<dbReference type="InterPro" id="IPR003929">
    <property type="entry name" value="K_chnl_BK_asu"/>
</dbReference>
<evidence type="ECO:0000256" key="3">
    <source>
        <dbReference type="ARBA" id="ARBA00022538"/>
    </source>
</evidence>
<comment type="catalytic activity">
    <reaction evidence="12">
        <text>K(+)(in) = K(+)(out)</text>
        <dbReference type="Rhea" id="RHEA:29463"/>
        <dbReference type="ChEBI" id="CHEBI:29103"/>
    </reaction>
</comment>
<evidence type="ECO:0000259" key="15">
    <source>
        <dbReference type="Pfam" id="PF03493"/>
    </source>
</evidence>
<keyword evidence="7" id="KW-0630">Potassium</keyword>
<dbReference type="Gene3D" id="1.10.287.70">
    <property type="match status" value="1"/>
</dbReference>
<feature type="domain" description="RCK N-terminal" evidence="18">
    <location>
        <begin position="778"/>
        <end position="902"/>
    </location>
</feature>
<dbReference type="InterPro" id="IPR047871">
    <property type="entry name" value="K_chnl_Slo-like"/>
</dbReference>
<dbReference type="InParanoid" id="A0A2R5GJ81"/>
<dbReference type="Gene3D" id="1.20.120.350">
    <property type="entry name" value="Voltage-gated potassium channels. Chain C"/>
    <property type="match status" value="1"/>
</dbReference>
<feature type="domain" description="Calcium-activated potassium channel BK alpha subunit" evidence="15">
    <location>
        <begin position="576"/>
        <end position="623"/>
    </location>
</feature>
<evidence type="ECO:0000256" key="9">
    <source>
        <dbReference type="ARBA" id="ARBA00023065"/>
    </source>
</evidence>
<dbReference type="InterPro" id="IPR013099">
    <property type="entry name" value="K_chnl_dom"/>
</dbReference>
<feature type="domain" description="Calcium-activated potassium channel BK alpha subunit" evidence="15">
    <location>
        <begin position="486"/>
        <end position="528"/>
    </location>
</feature>
<evidence type="ECO:0000256" key="4">
    <source>
        <dbReference type="ARBA" id="ARBA00022692"/>
    </source>
</evidence>
<proteinExistence type="predicted"/>
<feature type="transmembrane region" description="Helical" evidence="14">
    <location>
        <begin position="267"/>
        <end position="286"/>
    </location>
</feature>
<evidence type="ECO:0000313" key="19">
    <source>
        <dbReference type="EMBL" id="GBG28713.1"/>
    </source>
</evidence>
<protein>
    <submittedName>
        <fullName evidence="19">Calcium-activated potassium channel slo-1</fullName>
    </submittedName>
</protein>
<dbReference type="PRINTS" id="PR00169">
    <property type="entry name" value="KCHANNEL"/>
</dbReference>
<keyword evidence="11 19" id="KW-0407">Ion channel</keyword>
<evidence type="ECO:0000256" key="2">
    <source>
        <dbReference type="ARBA" id="ARBA00022448"/>
    </source>
</evidence>
<dbReference type="InterPro" id="IPR048735">
    <property type="entry name" value="Slowpoke-like_C"/>
</dbReference>
<keyword evidence="9" id="KW-0406">Ion transport</keyword>
<feature type="transmembrane region" description="Helical" evidence="14">
    <location>
        <begin position="135"/>
        <end position="153"/>
    </location>
</feature>
<dbReference type="Pfam" id="PF03493">
    <property type="entry name" value="BK_channel_a"/>
    <property type="match status" value="2"/>
</dbReference>
<dbReference type="OrthoDB" id="10035564at2759"/>
<keyword evidence="20" id="KW-1185">Reference proteome</keyword>
<keyword evidence="3" id="KW-0633">Potassium transport</keyword>
<feature type="transmembrane region" description="Helical" evidence="14">
    <location>
        <begin position="165"/>
        <end position="185"/>
    </location>
</feature>
<dbReference type="GO" id="GO:0034702">
    <property type="term" value="C:monoatomic ion channel complex"/>
    <property type="evidence" value="ECO:0007669"/>
    <property type="project" value="UniProtKB-KW"/>
</dbReference>
<dbReference type="Pfam" id="PF07885">
    <property type="entry name" value="Ion_trans_2"/>
    <property type="match status" value="1"/>
</dbReference>
<evidence type="ECO:0000256" key="11">
    <source>
        <dbReference type="ARBA" id="ARBA00023303"/>
    </source>
</evidence>
<sequence length="1152" mass="129101">MMRAAHEKSAFNVLGQITAGKKRSMAPKVRHRASSYAISEDLADNANEVFERHRERKNPKKDESAKNATFKVGKISGIDAESDADTKQNEDLRKRIRVYLATTILGYLLDLFNGIFSVLSVCLVVATTYYSESDIGLYLDLGICCFFLADYLLRLFIADSRAEQIFSWQALLDAVTILPTFAELWSNFRTISSTDTAPWIYVVLSITLVYLRIFRLLRLRRLLLYLNKEQKKEIGLVILQGVTGLLFVAAVLFVVENTFRLPLREDTLSYHEIMYFLVVTFSTVGYGDISMVTVPGKMLVTGIICLTLLYIPRWTNIILKNIGNTSIYRRAQYVASPHVNHVIVTGFLDSVSMRDFLKELFHPDHGNPTLHVVFLIQGSPSEEVLRVLEASNFRARTTYLDGSPLSTRDLARACVTSASACFILANKFTHTPHNDDAVAILKALSLKRFVMHHHRSDILVCMQFIRPESKALFNISRASIPCHLVDQVISIEQVKMDILAKSCLCPGFVTMLNNLVGSMESDQDGPSTSDDLDQLQIPATRHDNKGPSNMSKRKIFPSFRSLRSEHALSQGRPLGEPAWMADYKRGAGYEIYRVNLGNAFNGVPFAEAAEILHRRLGIVFFAIDIQAPYSQRYRVVLNPGRFRIPDVEMYRVHAYVIAEDERRAPLNISQRTTHPAMSILVRELSAARKLQDLVSSTQKHSEDALQEESLSSDEQSSTTTKQQGGLWAAMRNDLTGDANASQSLQEAEDFDKYTMAQNAVSLEDATVEISLARELPSVREHVVVVGSMDHIVCFVKTLRLKYLREMIPIILLAEEPPSETAWSRLSSFPLLFFVRGTPLDGDDLCRAGITYAKTVIIATKGIQSSKAGTSGKIFDAQTAVDANAILVRKTILQMNPCVDIIVEVVNSDNLHLLGNDDDLPERMGVAAHQPGVILSEMHARSGSSRRNLDGESFDSAEPIADLVDAFHALKGEHAISQLRQEERQYTLLASGQIFPTAMLDVVICQSFYNPHLISVLQLLISSNHGTHQQELTDELASVLGPFHDSNLYQVPIPKEYVGETYGDLFLHFTRQQGILPLGLLRAMYPSKNRRQQASRTSYSRYVSMNPAQAQELYEDDQVFILSPHAPEGAFADRSVQAENILNELARKRRKDK</sequence>
<evidence type="ECO:0000256" key="1">
    <source>
        <dbReference type="ARBA" id="ARBA00004141"/>
    </source>
</evidence>
<feature type="domain" description="RCK N-terminal" evidence="18">
    <location>
        <begin position="340"/>
        <end position="453"/>
    </location>
</feature>
<name>A0A2R5GJ81_9STRA</name>
<dbReference type="SUPFAM" id="SSF81324">
    <property type="entry name" value="Voltage-gated potassium channels"/>
    <property type="match status" value="1"/>
</dbReference>
<evidence type="ECO:0000259" key="16">
    <source>
        <dbReference type="Pfam" id="PF07885"/>
    </source>
</evidence>
<evidence type="ECO:0000256" key="5">
    <source>
        <dbReference type="ARBA" id="ARBA00022826"/>
    </source>
</evidence>
<dbReference type="Pfam" id="PF21014">
    <property type="entry name" value="Slowpoke_C"/>
    <property type="match status" value="1"/>
</dbReference>
<keyword evidence="5" id="KW-0631">Potassium channel</keyword>
<feature type="compositionally biased region" description="Low complexity" evidence="13">
    <location>
        <begin position="707"/>
        <end position="717"/>
    </location>
</feature>